<sequence>MHITSQLPALLIVLAVLSLLNGCTAIPPAKETETQSVQEVAKEAMNSTGKLSKEQVDALIRANAACRP</sequence>
<evidence type="ECO:0000313" key="2">
    <source>
        <dbReference type="EMBL" id="QTR45296.1"/>
    </source>
</evidence>
<accession>A0ABX7WND0</accession>
<evidence type="ECO:0000256" key="1">
    <source>
        <dbReference type="SAM" id="SignalP"/>
    </source>
</evidence>
<feature type="signal peptide" evidence="1">
    <location>
        <begin position="1"/>
        <end position="25"/>
    </location>
</feature>
<gene>
    <name evidence="2" type="ORF">J9253_14960</name>
</gene>
<evidence type="ECO:0008006" key="4">
    <source>
        <dbReference type="Google" id="ProtNLM"/>
    </source>
</evidence>
<reference evidence="2 3" key="1">
    <citation type="submission" date="2021-04" db="EMBL/GenBank/DDBJ databases">
        <title>Genomics, taxonomy and metabolism of representatives of sulfur bacteria of the genus Thiothrix: Thiothrix fructosivorans QT, Thiothrix unzii A1T and three new species, Thiothrix subterranea sp. nov., Thiothrix litoralis sp. nov. and 'Candidatus Thiothrix anitrata' sp. nov.</title>
        <authorList>
            <person name="Ravin N.V."/>
            <person name="Smolyakov D."/>
            <person name="Rudenko T.S."/>
            <person name="Mardanov A.V."/>
            <person name="Beletsky A.V."/>
            <person name="Markov N.D."/>
            <person name="Fomenkov A.I."/>
            <person name="Roberts R.J."/>
            <person name="Karnachuk O.V."/>
            <person name="Novikov A."/>
            <person name="Grabovich M.Y."/>
        </authorList>
    </citation>
    <scope>NUCLEOTIDE SEQUENCE [LARGE SCALE GENOMIC DNA]</scope>
    <source>
        <strain evidence="2 3">AS</strain>
    </source>
</reference>
<proteinExistence type="predicted"/>
<dbReference type="RefSeq" id="WP_210221714.1">
    <property type="nucleotide sequence ID" value="NZ_CP072801.1"/>
</dbReference>
<dbReference type="Proteomes" id="UP000672039">
    <property type="component" value="Chromosome"/>
</dbReference>
<feature type="chain" id="PRO_5046916888" description="Lipoprotein" evidence="1">
    <location>
        <begin position="26"/>
        <end position="68"/>
    </location>
</feature>
<organism evidence="2 3">
    <name type="scientific">Thiothrix litoralis</name>
    <dbReference type="NCBI Taxonomy" id="2891210"/>
    <lineage>
        <taxon>Bacteria</taxon>
        <taxon>Pseudomonadati</taxon>
        <taxon>Pseudomonadota</taxon>
        <taxon>Gammaproteobacteria</taxon>
        <taxon>Thiotrichales</taxon>
        <taxon>Thiotrichaceae</taxon>
        <taxon>Thiothrix</taxon>
    </lineage>
</organism>
<evidence type="ECO:0000313" key="3">
    <source>
        <dbReference type="Proteomes" id="UP000672039"/>
    </source>
</evidence>
<keyword evidence="1" id="KW-0732">Signal</keyword>
<keyword evidence="3" id="KW-1185">Reference proteome</keyword>
<protein>
    <recommendedName>
        <fullName evidence="4">Lipoprotein</fullName>
    </recommendedName>
</protein>
<name>A0ABX7WND0_9GAMM</name>
<dbReference type="EMBL" id="CP072801">
    <property type="protein sequence ID" value="QTR45296.1"/>
    <property type="molecule type" value="Genomic_DNA"/>
</dbReference>